<name>A0A2P4UQN1_9ACTN</name>
<keyword evidence="3" id="KW-0813">Transport</keyword>
<comment type="caution">
    <text evidence="6">The sequence shown here is derived from an EMBL/GenBank/DDBJ whole genome shotgun (WGS) entry which is preliminary data.</text>
</comment>
<dbReference type="Gene3D" id="3.10.105.10">
    <property type="entry name" value="Dipeptide-binding Protein, Domain 3"/>
    <property type="match status" value="1"/>
</dbReference>
<dbReference type="GO" id="GO:0042597">
    <property type="term" value="C:periplasmic space"/>
    <property type="evidence" value="ECO:0007669"/>
    <property type="project" value="UniProtKB-ARBA"/>
</dbReference>
<dbReference type="AlphaFoldDB" id="A0A2P4UQN1"/>
<dbReference type="PANTHER" id="PTHR30290:SF10">
    <property type="entry name" value="PERIPLASMIC OLIGOPEPTIDE-BINDING PROTEIN-RELATED"/>
    <property type="match status" value="1"/>
</dbReference>
<evidence type="ECO:0000256" key="1">
    <source>
        <dbReference type="ARBA" id="ARBA00004196"/>
    </source>
</evidence>
<keyword evidence="7" id="KW-1185">Reference proteome</keyword>
<dbReference type="GO" id="GO:0043190">
    <property type="term" value="C:ATP-binding cassette (ABC) transporter complex"/>
    <property type="evidence" value="ECO:0007669"/>
    <property type="project" value="InterPro"/>
</dbReference>
<evidence type="ECO:0000259" key="5">
    <source>
        <dbReference type="Pfam" id="PF00496"/>
    </source>
</evidence>
<dbReference type="Gene3D" id="3.40.190.10">
    <property type="entry name" value="Periplasmic binding protein-like II"/>
    <property type="match status" value="1"/>
</dbReference>
<evidence type="ECO:0000256" key="2">
    <source>
        <dbReference type="ARBA" id="ARBA00005695"/>
    </source>
</evidence>
<keyword evidence="4" id="KW-0732">Signal</keyword>
<dbReference type="EMBL" id="MTBP01000001">
    <property type="protein sequence ID" value="POM27358.1"/>
    <property type="molecule type" value="Genomic_DNA"/>
</dbReference>
<dbReference type="GO" id="GO:1904680">
    <property type="term" value="F:peptide transmembrane transporter activity"/>
    <property type="evidence" value="ECO:0007669"/>
    <property type="project" value="TreeGrafter"/>
</dbReference>
<comment type="similarity">
    <text evidence="2">Belongs to the bacterial solute-binding protein 5 family.</text>
</comment>
<dbReference type="SUPFAM" id="SSF53850">
    <property type="entry name" value="Periplasmic binding protein-like II"/>
    <property type="match status" value="1"/>
</dbReference>
<accession>A0A2P4UQN1</accession>
<dbReference type="InterPro" id="IPR000914">
    <property type="entry name" value="SBP_5_dom"/>
</dbReference>
<comment type="subcellular location">
    <subcellularLocation>
        <location evidence="1">Cell envelope</location>
    </subcellularLocation>
</comment>
<dbReference type="GO" id="GO:0030313">
    <property type="term" value="C:cell envelope"/>
    <property type="evidence" value="ECO:0007669"/>
    <property type="project" value="UniProtKB-SubCell"/>
</dbReference>
<sequence>MSPTLHSTPSPPPRHRGRSAIAGSLAAVSALLLSACGSGDGGTGTGSPSSGGTLTFAVGSDAGCVDPQQVGSNDTIYSTRQLVDSLTDQDPATGKIVPWLAESWTVSKDATAFTFKLRPGVTFSDGTPLTAQVVKENFDAVPKLGIRALLAKSYLAGYAGTTVVDDHTAKVTFKQPNAQFLQASSTFSLGIESSATVRKTPEERCTKGVSGSGPFTLSSYVPNQSIALARRTGYAWGSSLFKKKGEAYLDKLVFKIVSESGVRTGSLQSGQLDAIGSVGLADEAALKGAGVRLQARANPGVVFGLGFNESRPLFQDEKVRQAISLAIDRAQIAGTVFPSGTKPATSVLSHTTPSYTDLSSRLALDKARAGSLLDEAGWKPGPDGIRSKNGAKLSFTITWAPVAATNQPSLELIQQQLKAVGVDVTLKLIQVAQFQVIQQKSDFDALWGNITRADPDILRTSYSTALANIYRLPPSELDKLLDRQVAATDPAERAKLVGQAQQWIVEHAVVAPVVELQTELGVAKKVHDLTFDASSRIQLHDTWIG</sequence>
<dbReference type="Pfam" id="PF00496">
    <property type="entry name" value="SBP_bac_5"/>
    <property type="match status" value="1"/>
</dbReference>
<dbReference type="PIRSF" id="PIRSF002741">
    <property type="entry name" value="MppA"/>
    <property type="match status" value="1"/>
</dbReference>
<dbReference type="GO" id="GO:0015833">
    <property type="term" value="P:peptide transport"/>
    <property type="evidence" value="ECO:0007669"/>
    <property type="project" value="TreeGrafter"/>
</dbReference>
<dbReference type="InterPro" id="IPR039424">
    <property type="entry name" value="SBP_5"/>
</dbReference>
<feature type="domain" description="Solute-binding protein family 5" evidence="5">
    <location>
        <begin position="95"/>
        <end position="456"/>
    </location>
</feature>
<reference evidence="6 7" key="1">
    <citation type="journal article" date="2017" name="Chemistry">
        <title>Isolation, Biosynthesis and Chemical Modifications of Rubterolones A-F: Rare Tropolone Alkaloids from Actinomadura sp. 5-2.</title>
        <authorList>
            <person name="Guo H."/>
            <person name="Benndorf R."/>
            <person name="Leichnitz D."/>
            <person name="Klassen J.L."/>
            <person name="Vollmers J."/>
            <person name="Gorls H."/>
            <person name="Steinacker M."/>
            <person name="Weigel C."/>
            <person name="Dahse H.M."/>
            <person name="Kaster A.K."/>
            <person name="de Beer Z.W."/>
            <person name="Poulsen M."/>
            <person name="Beemelmanns C."/>
        </authorList>
    </citation>
    <scope>NUCLEOTIDE SEQUENCE [LARGE SCALE GENOMIC DNA]</scope>
    <source>
        <strain evidence="6 7">5-2</strain>
    </source>
</reference>
<evidence type="ECO:0000313" key="6">
    <source>
        <dbReference type="EMBL" id="POM27358.1"/>
    </source>
</evidence>
<dbReference type="InterPro" id="IPR030678">
    <property type="entry name" value="Peptide/Ni-bd"/>
</dbReference>
<dbReference type="PANTHER" id="PTHR30290">
    <property type="entry name" value="PERIPLASMIC BINDING COMPONENT OF ABC TRANSPORTER"/>
    <property type="match status" value="1"/>
</dbReference>
<evidence type="ECO:0000313" key="7">
    <source>
        <dbReference type="Proteomes" id="UP000242367"/>
    </source>
</evidence>
<proteinExistence type="inferred from homology"/>
<gene>
    <name evidence="6" type="primary">hbpA_2</name>
    <name evidence="6" type="ORF">BTM25_17720</name>
</gene>
<organism evidence="6 7">
    <name type="scientific">Actinomadura rubteroloni</name>
    <dbReference type="NCBI Taxonomy" id="1926885"/>
    <lineage>
        <taxon>Bacteria</taxon>
        <taxon>Bacillati</taxon>
        <taxon>Actinomycetota</taxon>
        <taxon>Actinomycetes</taxon>
        <taxon>Streptosporangiales</taxon>
        <taxon>Thermomonosporaceae</taxon>
        <taxon>Actinomadura</taxon>
    </lineage>
</organism>
<evidence type="ECO:0000256" key="4">
    <source>
        <dbReference type="ARBA" id="ARBA00022729"/>
    </source>
</evidence>
<protein>
    <submittedName>
        <fullName evidence="6">Heme-binding protein A</fullName>
    </submittedName>
</protein>
<evidence type="ECO:0000256" key="3">
    <source>
        <dbReference type="ARBA" id="ARBA00022448"/>
    </source>
</evidence>
<dbReference type="Proteomes" id="UP000242367">
    <property type="component" value="Unassembled WGS sequence"/>
</dbReference>
<dbReference type="CDD" id="cd08492">
    <property type="entry name" value="PBP2_NikA_DppA_OppA_like_15"/>
    <property type="match status" value="1"/>
</dbReference>